<dbReference type="EMBL" id="DTCM01000026">
    <property type="protein sequence ID" value="HGL40488.1"/>
    <property type="molecule type" value="Genomic_DNA"/>
</dbReference>
<dbReference type="EMBL" id="DTAD01000082">
    <property type="protein sequence ID" value="HGN90977.1"/>
    <property type="molecule type" value="Genomic_DNA"/>
</dbReference>
<keyword evidence="1" id="KW-1133">Transmembrane helix</keyword>
<protein>
    <submittedName>
        <fullName evidence="3">Uncharacterized protein</fullName>
    </submittedName>
</protein>
<keyword evidence="1" id="KW-0472">Membrane</keyword>
<proteinExistence type="predicted"/>
<evidence type="ECO:0000313" key="2">
    <source>
        <dbReference type="EMBL" id="HGL40488.1"/>
    </source>
</evidence>
<accession>A0A7C4E2L3</accession>
<keyword evidence="1" id="KW-0812">Transmembrane</keyword>
<evidence type="ECO:0000256" key="1">
    <source>
        <dbReference type="SAM" id="Phobius"/>
    </source>
</evidence>
<feature type="transmembrane region" description="Helical" evidence="1">
    <location>
        <begin position="6"/>
        <end position="25"/>
    </location>
</feature>
<reference evidence="3" key="1">
    <citation type="journal article" date="2020" name="mSystems">
        <title>Genome- and Community-Level Interaction Insights into Carbon Utilization and Element Cycling Functions of Hydrothermarchaeota in Hydrothermal Sediment.</title>
        <authorList>
            <person name="Zhou Z."/>
            <person name="Liu Y."/>
            <person name="Xu W."/>
            <person name="Pan J."/>
            <person name="Luo Z.H."/>
            <person name="Li M."/>
        </authorList>
    </citation>
    <scope>NUCLEOTIDE SEQUENCE [LARGE SCALE GENOMIC DNA]</scope>
    <source>
        <strain evidence="3">SpSt-613</strain>
        <strain evidence="2">SpSt-669</strain>
    </source>
</reference>
<sequence length="218" mass="24681">MKTGALIVVVIIISGLVLGTLLLAMPRTFETTSTTSRLVTVTATYTSTSYATVTRQGYGMPTQLLEKLSSILPDYEKAQAYHVYVPSEPGRYSYSFAVFWRYEENHTHLIYFHAPLNKTFIIGLNSLIQTRFAAAKNIPNTPAAFIPRAEMTETVITDRGDTMTRRWDIVPTSPGYPSTPQVERAGDMAWVITYRLLDDREYGESLVARYYFLEIIVR</sequence>
<organism evidence="3">
    <name type="scientific">Caldiarchaeum subterraneum</name>
    <dbReference type="NCBI Taxonomy" id="311458"/>
    <lineage>
        <taxon>Archaea</taxon>
        <taxon>Nitrososphaerota</taxon>
        <taxon>Candidatus Caldarchaeales</taxon>
        <taxon>Candidatus Caldarchaeaceae</taxon>
        <taxon>Candidatus Caldarchaeum</taxon>
    </lineage>
</organism>
<comment type="caution">
    <text evidence="3">The sequence shown here is derived from an EMBL/GenBank/DDBJ whole genome shotgun (WGS) entry which is preliminary data.</text>
</comment>
<gene>
    <name evidence="3" type="ORF">ENT82_07655</name>
    <name evidence="2" type="ORF">ENU43_02310</name>
</gene>
<dbReference type="AlphaFoldDB" id="A0A7C4E2L3"/>
<name>A0A7C4E2L3_CALS0</name>
<evidence type="ECO:0000313" key="3">
    <source>
        <dbReference type="EMBL" id="HGN90977.1"/>
    </source>
</evidence>